<organism evidence="2 3">
    <name type="scientific">Flavobacterium sediminis</name>
    <dbReference type="NCBI Taxonomy" id="2201181"/>
    <lineage>
        <taxon>Bacteria</taxon>
        <taxon>Pseudomonadati</taxon>
        <taxon>Bacteroidota</taxon>
        <taxon>Flavobacteriia</taxon>
        <taxon>Flavobacteriales</taxon>
        <taxon>Flavobacteriaceae</taxon>
        <taxon>Flavobacterium</taxon>
    </lineage>
</organism>
<evidence type="ECO:0000256" key="1">
    <source>
        <dbReference type="SAM" id="Phobius"/>
    </source>
</evidence>
<keyword evidence="1" id="KW-0812">Transmembrane</keyword>
<dbReference type="AlphaFoldDB" id="A0A2U8QX99"/>
<dbReference type="KEGG" id="fse:DI487_13930"/>
<dbReference type="Proteomes" id="UP000245429">
    <property type="component" value="Chromosome"/>
</dbReference>
<keyword evidence="1" id="KW-0472">Membrane</keyword>
<accession>A0A2U8QX99</accession>
<reference evidence="2 3" key="1">
    <citation type="submission" date="2018-05" db="EMBL/GenBank/DDBJ databases">
        <title>Flavobacterium sp. MEBiC07310.</title>
        <authorList>
            <person name="Baek K."/>
        </authorList>
    </citation>
    <scope>NUCLEOTIDE SEQUENCE [LARGE SCALE GENOMIC DNA]</scope>
    <source>
        <strain evidence="2 3">MEBiC07310</strain>
    </source>
</reference>
<dbReference type="EMBL" id="CP029463">
    <property type="protein sequence ID" value="AWM14842.1"/>
    <property type="molecule type" value="Genomic_DNA"/>
</dbReference>
<sequence>MLKFVKHNLETIVGVEIYPIISLTIFFVVFVAFFIWAMTYSKEKINELSELPFKEDNN</sequence>
<dbReference type="RefSeq" id="WP_109570180.1">
    <property type="nucleotide sequence ID" value="NZ_CP029463.1"/>
</dbReference>
<evidence type="ECO:0000313" key="2">
    <source>
        <dbReference type="EMBL" id="AWM14842.1"/>
    </source>
</evidence>
<evidence type="ECO:0000313" key="3">
    <source>
        <dbReference type="Proteomes" id="UP000245429"/>
    </source>
</evidence>
<name>A0A2U8QX99_9FLAO</name>
<keyword evidence="3" id="KW-1185">Reference proteome</keyword>
<gene>
    <name evidence="2" type="ORF">DI487_13930</name>
</gene>
<feature type="transmembrane region" description="Helical" evidence="1">
    <location>
        <begin position="20"/>
        <end position="39"/>
    </location>
</feature>
<protein>
    <submittedName>
        <fullName evidence="2">CcoQ/FixQ family Cbb3-type cytochrome c oxidase assembly chaperone</fullName>
    </submittedName>
</protein>
<proteinExistence type="predicted"/>
<keyword evidence="1" id="KW-1133">Transmembrane helix</keyword>